<evidence type="ECO:0000256" key="1">
    <source>
        <dbReference type="ARBA" id="ARBA00022729"/>
    </source>
</evidence>
<dbReference type="PANTHER" id="PTHR30483">
    <property type="entry name" value="LEUCINE-SPECIFIC-BINDING PROTEIN"/>
    <property type="match status" value="1"/>
</dbReference>
<dbReference type="InterPro" id="IPR028081">
    <property type="entry name" value="Leu-bd"/>
</dbReference>
<evidence type="ECO:0000313" key="5">
    <source>
        <dbReference type="Proteomes" id="UP001596406"/>
    </source>
</evidence>
<dbReference type="PANTHER" id="PTHR30483:SF6">
    <property type="entry name" value="PERIPLASMIC BINDING PROTEIN OF ABC TRANSPORTER FOR NATURAL AMINO ACIDS"/>
    <property type="match status" value="1"/>
</dbReference>
<gene>
    <name evidence="4" type="ORF">ACFQHK_15415</name>
</gene>
<dbReference type="SUPFAM" id="SSF53822">
    <property type="entry name" value="Periplasmic binding protein-like I"/>
    <property type="match status" value="1"/>
</dbReference>
<dbReference type="Gene3D" id="3.40.50.2300">
    <property type="match status" value="2"/>
</dbReference>
<dbReference type="CDD" id="cd06340">
    <property type="entry name" value="PBP1_ABC_ligand_binding-like"/>
    <property type="match status" value="1"/>
</dbReference>
<accession>A0ABD5UC33</accession>
<evidence type="ECO:0000259" key="3">
    <source>
        <dbReference type="Pfam" id="PF13458"/>
    </source>
</evidence>
<feature type="domain" description="Leucine-binding protein" evidence="3">
    <location>
        <begin position="52"/>
        <end position="405"/>
    </location>
</feature>
<feature type="region of interest" description="Disordered" evidence="2">
    <location>
        <begin position="38"/>
        <end position="58"/>
    </location>
</feature>
<proteinExistence type="predicted"/>
<sequence>MASDSNFTETSRRRFIATVGAGSLVGLAGCAGGGDNSTNGSNGGGSSSSSDEIVIGANHPLSGDLSRAGSAMARAVELAVTHINQGGVVPGFDDGGIPSLDGATLTVERGDNEGTQELGGEVEQQLIEAGAVAITGCYSSPVTLSAAQIAEREQVPHLIDVSVANRILQENQLEYVYRVSPNATGFAQNYAEFMPEVARSNDQTMDTAGIVYLDTAFGQSINETLQSALPDNDVEIAFADAYSADQSNLDTEATRARENDPDAIVFVGYGNGGIMLANSLQNVDYRPSLLTGCSTPTFTSEQVISEIGEFVEGGFGNNYDFDHTLDWTETIFTDYEEEFGDPLQVIHTSMSYASTIVIANAIEEAGSTDPGDIQSALQNITVEDHPAAMGPITFQDDGENENGLAPMHQVQDQEANVVFPEEYAQTSPQF</sequence>
<dbReference type="RefSeq" id="WP_304449592.1">
    <property type="nucleotide sequence ID" value="NZ_JARRAH010000002.1"/>
</dbReference>
<dbReference type="Proteomes" id="UP001596406">
    <property type="component" value="Unassembled WGS sequence"/>
</dbReference>
<dbReference type="AlphaFoldDB" id="A0ABD5UC33"/>
<evidence type="ECO:0000256" key="2">
    <source>
        <dbReference type="SAM" id="MobiDB-lite"/>
    </source>
</evidence>
<dbReference type="Pfam" id="PF13458">
    <property type="entry name" value="Peripla_BP_6"/>
    <property type="match status" value="1"/>
</dbReference>
<dbReference type="EMBL" id="JBHSXM010000002">
    <property type="protein sequence ID" value="MFC6837876.1"/>
    <property type="molecule type" value="Genomic_DNA"/>
</dbReference>
<dbReference type="InterPro" id="IPR051010">
    <property type="entry name" value="BCAA_transport"/>
</dbReference>
<name>A0ABD5UC33_9EURY</name>
<dbReference type="InterPro" id="IPR028082">
    <property type="entry name" value="Peripla_BP_I"/>
</dbReference>
<protein>
    <submittedName>
        <fullName evidence="4">ABC transporter substrate-binding protein</fullName>
    </submittedName>
</protein>
<reference evidence="4 5" key="1">
    <citation type="journal article" date="2019" name="Int. J. Syst. Evol. Microbiol.">
        <title>The Global Catalogue of Microorganisms (GCM) 10K type strain sequencing project: providing services to taxonomists for standard genome sequencing and annotation.</title>
        <authorList>
            <consortium name="The Broad Institute Genomics Platform"/>
            <consortium name="The Broad Institute Genome Sequencing Center for Infectious Disease"/>
            <person name="Wu L."/>
            <person name="Ma J."/>
        </authorList>
    </citation>
    <scope>NUCLEOTIDE SEQUENCE [LARGE SCALE GENOMIC DNA]</scope>
    <source>
        <strain evidence="4 5">PSRA2</strain>
    </source>
</reference>
<keyword evidence="1" id="KW-0732">Signal</keyword>
<evidence type="ECO:0000313" key="4">
    <source>
        <dbReference type="EMBL" id="MFC6837876.1"/>
    </source>
</evidence>
<keyword evidence="5" id="KW-1185">Reference proteome</keyword>
<organism evidence="4 5">
    <name type="scientific">Halomarina ordinaria</name>
    <dbReference type="NCBI Taxonomy" id="3033939"/>
    <lineage>
        <taxon>Archaea</taxon>
        <taxon>Methanobacteriati</taxon>
        <taxon>Methanobacteriota</taxon>
        <taxon>Stenosarchaea group</taxon>
        <taxon>Halobacteria</taxon>
        <taxon>Halobacteriales</taxon>
        <taxon>Natronomonadaceae</taxon>
        <taxon>Halomarina</taxon>
    </lineage>
</organism>
<comment type="caution">
    <text evidence="4">The sequence shown here is derived from an EMBL/GenBank/DDBJ whole genome shotgun (WGS) entry which is preliminary data.</text>
</comment>